<keyword evidence="7" id="KW-0472">Membrane</keyword>
<dbReference type="GO" id="GO:0005576">
    <property type="term" value="C:extracellular region"/>
    <property type="evidence" value="ECO:0007669"/>
    <property type="project" value="UniProtKB-SubCell"/>
</dbReference>
<evidence type="ECO:0000256" key="6">
    <source>
        <dbReference type="ARBA" id="ARBA00022963"/>
    </source>
</evidence>
<evidence type="ECO:0000256" key="2">
    <source>
        <dbReference type="ARBA" id="ARBA00008668"/>
    </source>
</evidence>
<organism evidence="8 9">
    <name type="scientific">Ceratopteris richardii</name>
    <name type="common">Triangle waterfern</name>
    <dbReference type="NCBI Taxonomy" id="49495"/>
    <lineage>
        <taxon>Eukaryota</taxon>
        <taxon>Viridiplantae</taxon>
        <taxon>Streptophyta</taxon>
        <taxon>Embryophyta</taxon>
        <taxon>Tracheophyta</taxon>
        <taxon>Polypodiopsida</taxon>
        <taxon>Polypodiidae</taxon>
        <taxon>Polypodiales</taxon>
        <taxon>Pteridineae</taxon>
        <taxon>Pteridaceae</taxon>
        <taxon>Parkerioideae</taxon>
        <taxon>Ceratopteris</taxon>
    </lineage>
</organism>
<dbReference type="CDD" id="cd01837">
    <property type="entry name" value="SGNH_plant_lipase_like"/>
    <property type="match status" value="1"/>
</dbReference>
<sequence>MLPLQQDKRHIGLMSVGFMSFVIFTSILDRQLVVVARKPRNVSKPLVPALFAFGDSLVDGGNNNHLPSLAKANHPPYGQDLPSHRPTGRFTNGYTALDYFSFKLGLPPPAVHSDPSTVGSRLLQGVNFASAASGIQPYTGVNFGEVFSLDAQISQFSNVKLQIEAMIGRNATEDLLSKSIFYVVTGSNDWLNTYFFPGSPLPHLYTTPEYRDLLIDKLLQQIKELYKLGARNVALTGLSAFGCCPSQLRAYKSVNGKCVRWLNVLARDFNNHLMPRLMGMSRSLPGSSFAFQDGQSVVLKIRRNASAYGYTVVDHACCGIGRYGGFLNCFQGFPVCDDVQTHIFWDAYHPTSKFQQQFVEIVWNNGPPFSYPHSAQQLITAVRQKNRL</sequence>
<keyword evidence="6" id="KW-0442">Lipid degradation</keyword>
<dbReference type="PANTHER" id="PTHR45650:SF3">
    <property type="entry name" value="OS01G0748500 PROTEIN"/>
    <property type="match status" value="1"/>
</dbReference>
<dbReference type="Proteomes" id="UP000825935">
    <property type="component" value="Chromosome 29"/>
</dbReference>
<dbReference type="PANTHER" id="PTHR45650">
    <property type="entry name" value="GDSL-LIKE LIPASE/ACYLHYDROLASE-RELATED"/>
    <property type="match status" value="1"/>
</dbReference>
<name>A0A8T2RAE0_CERRI</name>
<dbReference type="Gene3D" id="3.40.50.1110">
    <property type="entry name" value="SGNH hydrolase"/>
    <property type="match status" value="1"/>
</dbReference>
<dbReference type="AlphaFoldDB" id="A0A8T2RAE0"/>
<evidence type="ECO:0000256" key="1">
    <source>
        <dbReference type="ARBA" id="ARBA00004613"/>
    </source>
</evidence>
<evidence type="ECO:0000256" key="5">
    <source>
        <dbReference type="ARBA" id="ARBA00022801"/>
    </source>
</evidence>
<dbReference type="InterPro" id="IPR051238">
    <property type="entry name" value="GDSL_esterase/lipase"/>
</dbReference>
<protein>
    <submittedName>
        <fullName evidence="8">Uncharacterized protein</fullName>
    </submittedName>
</protein>
<keyword evidence="4" id="KW-0732">Signal</keyword>
<reference evidence="8" key="1">
    <citation type="submission" date="2021-08" db="EMBL/GenBank/DDBJ databases">
        <title>WGS assembly of Ceratopteris richardii.</title>
        <authorList>
            <person name="Marchant D.B."/>
            <person name="Chen G."/>
            <person name="Jenkins J."/>
            <person name="Shu S."/>
            <person name="Leebens-Mack J."/>
            <person name="Grimwood J."/>
            <person name="Schmutz J."/>
            <person name="Soltis P."/>
            <person name="Soltis D."/>
            <person name="Chen Z.-H."/>
        </authorList>
    </citation>
    <scope>NUCLEOTIDE SEQUENCE</scope>
    <source>
        <strain evidence="8">Whitten #5841</strain>
        <tissue evidence="8">Leaf</tissue>
    </source>
</reference>
<dbReference type="InterPro" id="IPR035669">
    <property type="entry name" value="SGNH_plant_lipase-like"/>
</dbReference>
<dbReference type="InterPro" id="IPR001087">
    <property type="entry name" value="GDSL"/>
</dbReference>
<keyword evidence="7" id="KW-1133">Transmembrane helix</keyword>
<evidence type="ECO:0000313" key="8">
    <source>
        <dbReference type="EMBL" id="KAH7292453.1"/>
    </source>
</evidence>
<proteinExistence type="inferred from homology"/>
<dbReference type="InterPro" id="IPR008265">
    <property type="entry name" value="Lipase_GDSL_AS"/>
</dbReference>
<keyword evidence="6" id="KW-0443">Lipid metabolism</keyword>
<evidence type="ECO:0000256" key="7">
    <source>
        <dbReference type="SAM" id="Phobius"/>
    </source>
</evidence>
<comment type="subcellular location">
    <subcellularLocation>
        <location evidence="1">Secreted</location>
    </subcellularLocation>
</comment>
<evidence type="ECO:0000256" key="3">
    <source>
        <dbReference type="ARBA" id="ARBA00022525"/>
    </source>
</evidence>
<gene>
    <name evidence="8" type="ORF">KP509_29G069500</name>
</gene>
<dbReference type="GO" id="GO:0016298">
    <property type="term" value="F:lipase activity"/>
    <property type="evidence" value="ECO:0007669"/>
    <property type="project" value="InterPro"/>
</dbReference>
<dbReference type="EMBL" id="CM035434">
    <property type="protein sequence ID" value="KAH7292453.1"/>
    <property type="molecule type" value="Genomic_DNA"/>
</dbReference>
<keyword evidence="3" id="KW-0964">Secreted</keyword>
<dbReference type="Pfam" id="PF00657">
    <property type="entry name" value="Lipase_GDSL"/>
    <property type="match status" value="1"/>
</dbReference>
<accession>A0A8T2RAE0</accession>
<dbReference type="GO" id="GO:0016042">
    <property type="term" value="P:lipid catabolic process"/>
    <property type="evidence" value="ECO:0007669"/>
    <property type="project" value="UniProtKB-KW"/>
</dbReference>
<evidence type="ECO:0000256" key="4">
    <source>
        <dbReference type="ARBA" id="ARBA00022729"/>
    </source>
</evidence>
<comment type="similarity">
    <text evidence="2">Belongs to the 'GDSL' lipolytic enzyme family.</text>
</comment>
<evidence type="ECO:0000313" key="9">
    <source>
        <dbReference type="Proteomes" id="UP000825935"/>
    </source>
</evidence>
<feature type="transmembrane region" description="Helical" evidence="7">
    <location>
        <begin position="12"/>
        <end position="28"/>
    </location>
</feature>
<comment type="caution">
    <text evidence="8">The sequence shown here is derived from an EMBL/GenBank/DDBJ whole genome shotgun (WGS) entry which is preliminary data.</text>
</comment>
<dbReference type="InterPro" id="IPR036514">
    <property type="entry name" value="SGNH_hydro_sf"/>
</dbReference>
<keyword evidence="7" id="KW-0812">Transmembrane</keyword>
<keyword evidence="5" id="KW-0378">Hydrolase</keyword>
<dbReference type="OrthoDB" id="1600564at2759"/>
<keyword evidence="9" id="KW-1185">Reference proteome</keyword>
<dbReference type="PROSITE" id="PS01098">
    <property type="entry name" value="LIPASE_GDSL_SER"/>
    <property type="match status" value="1"/>
</dbReference>